<organism evidence="1 2">
    <name type="scientific">Nitrosomonas mobilis</name>
    <dbReference type="NCBI Taxonomy" id="51642"/>
    <lineage>
        <taxon>Bacteria</taxon>
        <taxon>Pseudomonadati</taxon>
        <taxon>Pseudomonadota</taxon>
        <taxon>Betaproteobacteria</taxon>
        <taxon>Nitrosomonadales</taxon>
        <taxon>Nitrosomonadaceae</taxon>
        <taxon>Nitrosomonas</taxon>
    </lineage>
</organism>
<dbReference type="EMBL" id="FMWO01000084">
    <property type="protein sequence ID" value="SCZ86761.1"/>
    <property type="molecule type" value="Genomic_DNA"/>
</dbReference>
<reference evidence="1 2" key="1">
    <citation type="submission" date="2016-10" db="EMBL/GenBank/DDBJ databases">
        <authorList>
            <person name="de Groot N.N."/>
        </authorList>
    </citation>
    <scope>NUCLEOTIDE SEQUENCE [LARGE SCALE GENOMIC DNA]</scope>
    <source>
        <strain evidence="1">1</strain>
    </source>
</reference>
<proteinExistence type="predicted"/>
<dbReference type="AlphaFoldDB" id="A0A1G5SJP6"/>
<evidence type="ECO:0000313" key="2">
    <source>
        <dbReference type="Proteomes" id="UP000198729"/>
    </source>
</evidence>
<evidence type="ECO:0000313" key="1">
    <source>
        <dbReference type="EMBL" id="SCZ86761.1"/>
    </source>
</evidence>
<dbReference type="Proteomes" id="UP000198729">
    <property type="component" value="Unassembled WGS sequence"/>
</dbReference>
<accession>A0A1G5SJP6</accession>
<protein>
    <submittedName>
        <fullName evidence="1">Uncharacterized protein</fullName>
    </submittedName>
</protein>
<name>A0A1G5SJP6_9PROT</name>
<sequence length="63" mass="6988">MQQSPKAGLVSLRVRFRTGGLQTPLANGSTQKFIAKRYHKTDAKLHNWLKKNGLKAAKSSIPL</sequence>
<gene>
    <name evidence="1" type="ORF">NSMM_730011</name>
</gene>
<keyword evidence="2" id="KW-1185">Reference proteome</keyword>